<reference evidence="1" key="2">
    <citation type="submission" date="2017-11" db="EMBL/GenBank/DDBJ databases">
        <title>Coralsnake Venomics: Analyses of Venom Gland Transcriptomes and Proteomes of Six Brazilian Taxa.</title>
        <authorList>
            <person name="Aird S.D."/>
            <person name="Jorge da Silva N."/>
            <person name="Qiu L."/>
            <person name="Villar-Briones A."/>
            <person name="Aparecida-Saddi V."/>
            <person name="Campos-Telles M.P."/>
            <person name="Grau M."/>
            <person name="Mikheyev A.S."/>
        </authorList>
    </citation>
    <scope>NUCLEOTIDE SEQUENCE</scope>
    <source>
        <tissue evidence="1">Venom_gland</tissue>
    </source>
</reference>
<accession>A0A2D4FR20</accession>
<dbReference type="EMBL" id="IACJ01079678">
    <property type="protein sequence ID" value="LAA49939.1"/>
    <property type="molecule type" value="Transcribed_RNA"/>
</dbReference>
<protein>
    <submittedName>
        <fullName evidence="1">Uncharacterized protein</fullName>
    </submittedName>
</protein>
<dbReference type="AlphaFoldDB" id="A0A2D4FR20"/>
<evidence type="ECO:0000313" key="1">
    <source>
        <dbReference type="EMBL" id="LAA49939.1"/>
    </source>
</evidence>
<proteinExistence type="predicted"/>
<name>A0A2D4FR20_MICCO</name>
<organism evidence="1">
    <name type="scientific">Micrurus corallinus</name>
    <name type="common">Brazilian coral snake</name>
    <dbReference type="NCBI Taxonomy" id="54390"/>
    <lineage>
        <taxon>Eukaryota</taxon>
        <taxon>Metazoa</taxon>
        <taxon>Chordata</taxon>
        <taxon>Craniata</taxon>
        <taxon>Vertebrata</taxon>
        <taxon>Euteleostomi</taxon>
        <taxon>Lepidosauria</taxon>
        <taxon>Squamata</taxon>
        <taxon>Bifurcata</taxon>
        <taxon>Unidentata</taxon>
        <taxon>Episquamata</taxon>
        <taxon>Toxicofera</taxon>
        <taxon>Serpentes</taxon>
        <taxon>Colubroidea</taxon>
        <taxon>Elapidae</taxon>
        <taxon>Elapinae</taxon>
        <taxon>Micrurus</taxon>
    </lineage>
</organism>
<reference evidence="1" key="1">
    <citation type="submission" date="2017-07" db="EMBL/GenBank/DDBJ databases">
        <authorList>
            <person name="Mikheyev A."/>
            <person name="Grau M."/>
        </authorList>
    </citation>
    <scope>NUCLEOTIDE SEQUENCE</scope>
    <source>
        <tissue evidence="1">Venom_gland</tissue>
    </source>
</reference>
<sequence length="114" mass="12543">MIAIGFRISVTKPQSHKIPPYLLVTTIPAVLVAMVNQISQSLREGNFLLASHDQISGETDKKLQVPDGFQASQQVNKWLLLMGEGMRDIYALRSATWGGSARVDSSDVKCDEVQ</sequence>